<feature type="transmembrane region" description="Helical" evidence="1">
    <location>
        <begin position="363"/>
        <end position="385"/>
    </location>
</feature>
<feature type="transmembrane region" description="Helical" evidence="1">
    <location>
        <begin position="297"/>
        <end position="315"/>
    </location>
</feature>
<dbReference type="RefSeq" id="WP_048116265.1">
    <property type="nucleotide sequence ID" value="NZ_CP009529.1"/>
</dbReference>
<feature type="transmembrane region" description="Helical" evidence="1">
    <location>
        <begin position="183"/>
        <end position="200"/>
    </location>
</feature>
<feature type="transmembrane region" description="Helical" evidence="1">
    <location>
        <begin position="254"/>
        <end position="285"/>
    </location>
</feature>
<evidence type="ECO:0000256" key="1">
    <source>
        <dbReference type="SAM" id="Phobius"/>
    </source>
</evidence>
<accession>A0A0E3LPH3</accession>
<feature type="transmembrane region" description="Helical" evidence="1">
    <location>
        <begin position="70"/>
        <end position="93"/>
    </location>
</feature>
<keyword evidence="1" id="KW-1133">Transmembrane helix</keyword>
<feature type="transmembrane region" description="Helical" evidence="1">
    <location>
        <begin position="39"/>
        <end position="58"/>
    </location>
</feature>
<dbReference type="KEGG" id="mbar:MSBR2_0005"/>
<name>A0A0E3LPH3_METBA</name>
<feature type="transmembrane region" description="Helical" evidence="1">
    <location>
        <begin position="397"/>
        <end position="415"/>
    </location>
</feature>
<feature type="transmembrane region" description="Helical" evidence="1">
    <location>
        <begin position="448"/>
        <end position="466"/>
    </location>
</feature>
<protein>
    <recommendedName>
        <fullName evidence="4">Glycosyltransferase RgtA/B/C/D-like domain-containing protein</fullName>
    </recommendedName>
</protein>
<feature type="transmembrane region" description="Helical" evidence="1">
    <location>
        <begin position="421"/>
        <end position="441"/>
    </location>
</feature>
<gene>
    <name evidence="2" type="ORF">MSBR2_0005</name>
</gene>
<dbReference type="Proteomes" id="UP000033079">
    <property type="component" value="Plasmid unnamed"/>
</dbReference>
<evidence type="ECO:0008006" key="4">
    <source>
        <dbReference type="Google" id="ProtNLM"/>
    </source>
</evidence>
<evidence type="ECO:0000313" key="3">
    <source>
        <dbReference type="Proteomes" id="UP000033079"/>
    </source>
</evidence>
<keyword evidence="1" id="KW-0812">Transmembrane</keyword>
<reference evidence="2 3" key="1">
    <citation type="submission" date="2014-07" db="EMBL/GenBank/DDBJ databases">
        <title>Methanogenic archaea and the global carbon cycle.</title>
        <authorList>
            <person name="Henriksen J.R."/>
            <person name="Luke J."/>
            <person name="Reinhart S."/>
            <person name="Benedict M.N."/>
            <person name="Youngblut N.D."/>
            <person name="Metcalf M.E."/>
            <person name="Whitaker R.J."/>
            <person name="Metcalf W.W."/>
        </authorList>
    </citation>
    <scope>NUCLEOTIDE SEQUENCE [LARGE SCALE GENOMIC DNA]</scope>
    <source>
        <strain evidence="2 3">227</strain>
        <plasmid evidence="3">Plasmid</plasmid>
    </source>
</reference>
<dbReference type="PATRIC" id="fig|1434106.5.peg.4398"/>
<evidence type="ECO:0000313" key="2">
    <source>
        <dbReference type="EMBL" id="AKB56521.1"/>
    </source>
</evidence>
<feature type="transmembrane region" description="Helical" evidence="1">
    <location>
        <begin position="209"/>
        <end position="234"/>
    </location>
</feature>
<dbReference type="GeneID" id="24843166"/>
<dbReference type="HOGENOM" id="CLU_031443_0_0_2"/>
<dbReference type="EMBL" id="CP009529">
    <property type="protein sequence ID" value="AKB56521.1"/>
    <property type="molecule type" value="Genomic_DNA"/>
</dbReference>
<proteinExistence type="predicted"/>
<feature type="transmembrane region" description="Helical" evidence="1">
    <location>
        <begin position="105"/>
        <end position="122"/>
    </location>
</feature>
<dbReference type="AlphaFoldDB" id="A0A0E3LPH3"/>
<organism evidence="2 3">
    <name type="scientific">Methanosarcina barkeri 227</name>
    <dbReference type="NCBI Taxonomy" id="1434106"/>
    <lineage>
        <taxon>Archaea</taxon>
        <taxon>Methanobacteriati</taxon>
        <taxon>Methanobacteriota</taxon>
        <taxon>Stenosarchaea group</taxon>
        <taxon>Methanomicrobia</taxon>
        <taxon>Methanosarcinales</taxon>
        <taxon>Methanosarcinaceae</taxon>
        <taxon>Methanosarcina</taxon>
    </lineage>
</organism>
<keyword evidence="2" id="KW-0614">Plasmid</keyword>
<keyword evidence="1" id="KW-0472">Membrane</keyword>
<geneLocation type="plasmid" evidence="2">
    <name>unnamed</name>
</geneLocation>
<sequence>MLKDFDTDQNDQKTILELSNFTVFFGFKLPVQIYRSNRFQLLFTSISFILVSYSLLLIARKPAMGYEVSIYSSTPLIFWISLLFSLINGMFLLWSSISTRSSKQFNLGFFQIIFCNALLVLLPKLKNYMLIMGRGDNADYVGYAMDVSIYGYIPDYNFYPYTSVLISQIGQVLNTSALEVSKYIPSLFVIIYMLSIYCWAKSFKQDQNFIIYSIIASIPLFFAWFFSTIYYMLISTLILPLFFYTLNKNSDFRYRIFVVIICLVLPFTHPIVSLIFLLYLVCIYLEETLSDRNSHKVTLRLIMIFLITSSIWYLTQYALTKNAIVIFEQIENTLLQRGSDTTTLNVATGYFDKLGYLTAIRSFLIMTFDELTYYIFSLLSILFIFKNSEKGLKSISLCFVFGSIFYIFLFMSSQAHTPYRFINLDVNMIFTPLLLGYLMVSLRKQYKIVLNLLIVLSVITTVASLYQSPIITYPSDEFTAYDISGGKWLVDSKNEDIPTITLLSPLHRYSSLIYGSNYSSIHMSSVGPWSSFPTNLSSFETGVFPANITQYFLITEYEKQAYSTVWKGVGQVNESDLTSVNFCKNVYHIYDNQEFSIYLAKSCKEGE</sequence>